<dbReference type="OrthoDB" id="9814580at2"/>
<keyword evidence="9 13" id="KW-0547">Nucleotide-binding</keyword>
<keyword evidence="10 13" id="KW-0067">ATP-binding</keyword>
<evidence type="ECO:0000256" key="12">
    <source>
        <dbReference type="ARBA" id="ARBA00048366"/>
    </source>
</evidence>
<feature type="binding site" evidence="14">
    <location>
        <position position="72"/>
    </location>
    <ligand>
        <name>L-threonine</name>
        <dbReference type="ChEBI" id="CHEBI:57926"/>
    </ligand>
</feature>
<dbReference type="Gene3D" id="3.40.50.11030">
    <property type="entry name" value="Threonylcarbamoyl-AMP synthase, C-terminal domain"/>
    <property type="match status" value="1"/>
</dbReference>
<dbReference type="RefSeq" id="WP_053604550.1">
    <property type="nucleotide sequence ID" value="NZ_CP012600.1"/>
</dbReference>
<feature type="binding site" evidence="14">
    <location>
        <position position="240"/>
    </location>
    <ligand>
        <name>ATP</name>
        <dbReference type="ChEBI" id="CHEBI:30616"/>
    </ligand>
</feature>
<dbReference type="Pfam" id="PF01300">
    <property type="entry name" value="Sua5_yciO_yrdC"/>
    <property type="match status" value="1"/>
</dbReference>
<evidence type="ECO:0000256" key="11">
    <source>
        <dbReference type="ARBA" id="ARBA00029774"/>
    </source>
</evidence>
<dbReference type="PATRIC" id="fig|1441095.3.peg.3306"/>
<organism evidence="16 17">
    <name type="scientific">Bacillus gobiensis</name>
    <dbReference type="NCBI Taxonomy" id="1441095"/>
    <lineage>
        <taxon>Bacteria</taxon>
        <taxon>Bacillati</taxon>
        <taxon>Bacillota</taxon>
        <taxon>Bacilli</taxon>
        <taxon>Bacillales</taxon>
        <taxon>Bacillaceae</taxon>
        <taxon>Bacillus</taxon>
    </lineage>
</organism>
<name>A0A0M5JAG3_9BACI</name>
<feature type="binding site" evidence="14">
    <location>
        <position position="127"/>
    </location>
    <ligand>
        <name>L-threonine</name>
        <dbReference type="ChEBI" id="CHEBI:57926"/>
    </ligand>
</feature>
<dbReference type="PROSITE" id="PS51163">
    <property type="entry name" value="YRDC"/>
    <property type="match status" value="1"/>
</dbReference>
<dbReference type="InterPro" id="IPR050156">
    <property type="entry name" value="TC-AMP_synthase_SUA5"/>
</dbReference>
<evidence type="ECO:0000256" key="10">
    <source>
        <dbReference type="ARBA" id="ARBA00022840"/>
    </source>
</evidence>
<comment type="catalytic activity">
    <reaction evidence="12 13">
        <text>L-threonine + hydrogencarbonate + ATP = L-threonylcarbamoyladenylate + diphosphate + H2O</text>
        <dbReference type="Rhea" id="RHEA:36407"/>
        <dbReference type="ChEBI" id="CHEBI:15377"/>
        <dbReference type="ChEBI" id="CHEBI:17544"/>
        <dbReference type="ChEBI" id="CHEBI:30616"/>
        <dbReference type="ChEBI" id="CHEBI:33019"/>
        <dbReference type="ChEBI" id="CHEBI:57926"/>
        <dbReference type="ChEBI" id="CHEBI:73682"/>
        <dbReference type="EC" id="2.7.7.87"/>
    </reaction>
</comment>
<feature type="binding site" evidence="14">
    <location>
        <position position="157"/>
    </location>
    <ligand>
        <name>ATP</name>
        <dbReference type="ChEBI" id="CHEBI:30616"/>
    </ligand>
</feature>
<dbReference type="GO" id="GO:0061710">
    <property type="term" value="F:L-threonylcarbamoyladenylate synthase"/>
    <property type="evidence" value="ECO:0007669"/>
    <property type="project" value="UniProtKB-EC"/>
</dbReference>
<evidence type="ECO:0000256" key="14">
    <source>
        <dbReference type="PIRSR" id="PIRSR004930-1"/>
    </source>
</evidence>
<feature type="binding site" evidence="14">
    <location>
        <position position="149"/>
    </location>
    <ligand>
        <name>ATP</name>
        <dbReference type="ChEBI" id="CHEBI:30616"/>
    </ligand>
</feature>
<dbReference type="InterPro" id="IPR005145">
    <property type="entry name" value="Sua5_C"/>
</dbReference>
<reference evidence="16 17" key="2">
    <citation type="journal article" date="2016" name="Int. J. Syst. Evol. Microbiol.">
        <title>Bacillus gobiensis sp. nov., isolated from a soil sample.</title>
        <authorList>
            <person name="Liu B."/>
            <person name="Liu G.H."/>
            <person name="Cetin S."/>
            <person name="Schumann P."/>
            <person name="Pan Z.Z."/>
            <person name="Chen Q.Q."/>
        </authorList>
    </citation>
    <scope>NUCLEOTIDE SEQUENCE [LARGE SCALE GENOMIC DNA]</scope>
    <source>
        <strain evidence="16 17">FJAT-4402</strain>
    </source>
</reference>
<dbReference type="STRING" id="1441095.AM592_14975"/>
<accession>A0A0M5JAG3</accession>
<dbReference type="Proteomes" id="UP000067625">
    <property type="component" value="Chromosome"/>
</dbReference>
<evidence type="ECO:0000313" key="16">
    <source>
        <dbReference type="EMBL" id="ALC82739.1"/>
    </source>
</evidence>
<dbReference type="GO" id="GO:0005524">
    <property type="term" value="F:ATP binding"/>
    <property type="evidence" value="ECO:0007669"/>
    <property type="project" value="UniProtKB-UniRule"/>
</dbReference>
<dbReference type="GO" id="GO:0008033">
    <property type="term" value="P:tRNA processing"/>
    <property type="evidence" value="ECO:0007669"/>
    <property type="project" value="UniProtKB-KW"/>
</dbReference>
<feature type="binding site" evidence="14">
    <location>
        <position position="63"/>
    </location>
    <ligand>
        <name>ATP</name>
        <dbReference type="ChEBI" id="CHEBI:30616"/>
    </ligand>
</feature>
<dbReference type="PANTHER" id="PTHR17490:SF16">
    <property type="entry name" value="THREONYLCARBAMOYL-AMP SYNTHASE"/>
    <property type="match status" value="1"/>
</dbReference>
<dbReference type="NCBIfam" id="TIGR00057">
    <property type="entry name" value="L-threonylcarbamoyladenylate synthase"/>
    <property type="match status" value="1"/>
</dbReference>
<evidence type="ECO:0000256" key="9">
    <source>
        <dbReference type="ARBA" id="ARBA00022741"/>
    </source>
</evidence>
<evidence type="ECO:0000256" key="7">
    <source>
        <dbReference type="ARBA" id="ARBA00022694"/>
    </source>
</evidence>
<feature type="binding site" evidence="14">
    <location>
        <position position="123"/>
    </location>
    <ligand>
        <name>ATP</name>
        <dbReference type="ChEBI" id="CHEBI:30616"/>
    </ligand>
</feature>
<protein>
    <recommendedName>
        <fullName evidence="4 13">Threonylcarbamoyl-AMP synthase</fullName>
        <shortName evidence="13">TC-AMP synthase</shortName>
        <ecNumber evidence="3 13">2.7.7.87</ecNumber>
    </recommendedName>
    <alternativeName>
        <fullName evidence="11 13">L-threonylcarbamoyladenylate synthase</fullName>
    </alternativeName>
</protein>
<dbReference type="GO" id="GO:0006450">
    <property type="term" value="P:regulation of translational fidelity"/>
    <property type="evidence" value="ECO:0007669"/>
    <property type="project" value="TreeGrafter"/>
</dbReference>
<feature type="binding site" evidence="14">
    <location>
        <position position="40"/>
    </location>
    <ligand>
        <name>L-threonine</name>
        <dbReference type="ChEBI" id="CHEBI:57926"/>
    </ligand>
</feature>
<feature type="binding site" evidence="14">
    <location>
        <position position="201"/>
    </location>
    <ligand>
        <name>ATP</name>
        <dbReference type="ChEBI" id="CHEBI:30616"/>
    </ligand>
</feature>
<comment type="subcellular location">
    <subcellularLocation>
        <location evidence="1 13">Cytoplasm</location>
    </subcellularLocation>
</comment>
<keyword evidence="7 13" id="KW-0819">tRNA processing</keyword>
<dbReference type="GO" id="GO:0000049">
    <property type="term" value="F:tRNA binding"/>
    <property type="evidence" value="ECO:0007669"/>
    <property type="project" value="TreeGrafter"/>
</dbReference>
<dbReference type="InterPro" id="IPR006070">
    <property type="entry name" value="Sua5-like_dom"/>
</dbReference>
<dbReference type="EMBL" id="CP012600">
    <property type="protein sequence ID" value="ALC82739.1"/>
    <property type="molecule type" value="Genomic_DNA"/>
</dbReference>
<feature type="binding site" evidence="14">
    <location>
        <position position="67"/>
    </location>
    <ligand>
        <name>ATP</name>
        <dbReference type="ChEBI" id="CHEBI:30616"/>
    </ligand>
</feature>
<dbReference type="SUPFAM" id="SSF55821">
    <property type="entry name" value="YrdC/RibB"/>
    <property type="match status" value="1"/>
</dbReference>
<dbReference type="PANTHER" id="PTHR17490">
    <property type="entry name" value="SUA5"/>
    <property type="match status" value="1"/>
</dbReference>
<evidence type="ECO:0000256" key="6">
    <source>
        <dbReference type="ARBA" id="ARBA00022679"/>
    </source>
</evidence>
<dbReference type="Gene3D" id="3.90.870.10">
    <property type="entry name" value="DHBP synthase"/>
    <property type="match status" value="1"/>
</dbReference>
<feature type="binding site" evidence="14">
    <location>
        <position position="187"/>
    </location>
    <ligand>
        <name>L-threonine</name>
        <dbReference type="ChEBI" id="CHEBI:57926"/>
    </ligand>
</feature>
<evidence type="ECO:0000256" key="1">
    <source>
        <dbReference type="ARBA" id="ARBA00004496"/>
    </source>
</evidence>
<keyword evidence="8 13" id="KW-0548">Nucleotidyltransferase</keyword>
<dbReference type="FunFam" id="3.40.50.11030:FF:000001">
    <property type="entry name" value="Threonylcarbamoyl-AMP synthase"/>
    <property type="match status" value="1"/>
</dbReference>
<dbReference type="EC" id="2.7.7.87" evidence="3 13"/>
<feature type="domain" description="YrdC-like" evidence="15">
    <location>
        <begin position="18"/>
        <end position="205"/>
    </location>
</feature>
<dbReference type="InterPro" id="IPR017945">
    <property type="entry name" value="DHBP_synth_RibB-like_a/b_dom"/>
</dbReference>
<evidence type="ECO:0000256" key="2">
    <source>
        <dbReference type="ARBA" id="ARBA00007663"/>
    </source>
</evidence>
<comment type="similarity">
    <text evidence="2 13">Belongs to the SUA5 family.</text>
</comment>
<evidence type="ECO:0000256" key="3">
    <source>
        <dbReference type="ARBA" id="ARBA00012584"/>
    </source>
</evidence>
<proteinExistence type="inferred from homology"/>
<dbReference type="InterPro" id="IPR038385">
    <property type="entry name" value="Sua5/YwlC_C"/>
</dbReference>
<dbReference type="AlphaFoldDB" id="A0A0M5JAG3"/>
<evidence type="ECO:0000256" key="13">
    <source>
        <dbReference type="PIRNR" id="PIRNR004930"/>
    </source>
</evidence>
<keyword evidence="5 13" id="KW-0963">Cytoplasm</keyword>
<keyword evidence="17" id="KW-1185">Reference proteome</keyword>
<dbReference type="PIRSF" id="PIRSF004930">
    <property type="entry name" value="Tln_factor_SUA5"/>
    <property type="match status" value="1"/>
</dbReference>
<sequence>MKTMQWTVDAKKDLSTNYSQISQAAQLLQKNEVVAFPTETVYGLGANAMSTEAVMKIYEAKGRPSDNPLIVHISKIEDLERFTENIQPYAEELIKSFWPGPLTIVVPCKQGKLSTKVTAGLDTVAVRMPSHPVAMEIIKQSGLPIAAPSANLSGKPSPTKAVHVLNDLDGKIAGIIDGGPTGVGLESTVVSCIGEAPVILRPGGITKEELERVAGPVRMDEALTDERKAPISPGMKYRHYAPVAPLTIVDGRPEQIQELADRYRQEGLRVGILTTKERESVYNASSVKSCGSRSKLDTVAYSLYDTLRSFDDDELDILLAESFPDEGVGKAIMNRLLKAAGNKMLQL</sequence>
<dbReference type="FunFam" id="3.90.870.10:FF:000008">
    <property type="entry name" value="Threonylcarbamoyl-AMP synthase"/>
    <property type="match status" value="1"/>
</dbReference>
<keyword evidence="6 13" id="KW-0808">Transferase</keyword>
<dbReference type="GO" id="GO:0003725">
    <property type="term" value="F:double-stranded RNA binding"/>
    <property type="evidence" value="ECO:0007669"/>
    <property type="project" value="UniProtKB-UniRule"/>
</dbReference>
<feature type="binding site" evidence="14">
    <location>
        <position position="147"/>
    </location>
    <ligand>
        <name>L-threonine</name>
        <dbReference type="ChEBI" id="CHEBI:57926"/>
    </ligand>
</feature>
<dbReference type="InterPro" id="IPR010923">
    <property type="entry name" value="T(6)A37_SUA5"/>
</dbReference>
<gene>
    <name evidence="16" type="ORF">AM592_14975</name>
</gene>
<dbReference type="GO" id="GO:0005737">
    <property type="term" value="C:cytoplasm"/>
    <property type="evidence" value="ECO:0007669"/>
    <property type="project" value="UniProtKB-SubCell"/>
</dbReference>
<reference evidence="17" key="1">
    <citation type="submission" date="2015-08" db="EMBL/GenBank/DDBJ databases">
        <title>Genome sequencing project for genomic taxonomy and phylogenomics of Bacillus-like bacteria.</title>
        <authorList>
            <person name="Liu B."/>
            <person name="Wang J."/>
            <person name="Zhu Y."/>
            <person name="Liu G."/>
            <person name="Chen Q."/>
            <person name="Chen Z."/>
            <person name="Lan J."/>
            <person name="Che J."/>
            <person name="Ge C."/>
            <person name="Shi H."/>
            <person name="Pan Z."/>
            <person name="Liu X."/>
        </authorList>
    </citation>
    <scope>NUCLEOTIDE SEQUENCE [LARGE SCALE GENOMIC DNA]</scope>
    <source>
        <strain evidence="17">FJAT-4402</strain>
    </source>
</reference>
<evidence type="ECO:0000259" key="15">
    <source>
        <dbReference type="PROSITE" id="PS51163"/>
    </source>
</evidence>
<dbReference type="Pfam" id="PF03481">
    <property type="entry name" value="Sua5_C"/>
    <property type="match status" value="1"/>
</dbReference>
<comment type="function">
    <text evidence="13">Required for the formation of a threonylcarbamoyl group on adenosine at position 37 (t(6)A37) in tRNAs that read codons beginning with adenine.</text>
</comment>
<evidence type="ECO:0000256" key="8">
    <source>
        <dbReference type="ARBA" id="ARBA00022695"/>
    </source>
</evidence>
<evidence type="ECO:0000256" key="5">
    <source>
        <dbReference type="ARBA" id="ARBA00022490"/>
    </source>
</evidence>
<evidence type="ECO:0000313" key="17">
    <source>
        <dbReference type="Proteomes" id="UP000067625"/>
    </source>
</evidence>
<evidence type="ECO:0000256" key="4">
    <source>
        <dbReference type="ARBA" id="ARBA00015492"/>
    </source>
</evidence>